<dbReference type="EMBL" id="CCXY01000415">
    <property type="protein sequence ID" value="CEG13798.1"/>
    <property type="molecule type" value="Genomic_DNA"/>
</dbReference>
<protein>
    <recommendedName>
        <fullName evidence="2">ABM domain-containing protein</fullName>
    </recommendedName>
</protein>
<dbReference type="AlphaFoldDB" id="A0A098ECQ7"/>
<reference evidence="1" key="1">
    <citation type="submission" date="2014-09" db="EMBL/GenBank/DDBJ databases">
        <authorList>
            <person name="Probst J Alexander"/>
        </authorList>
    </citation>
    <scope>NUCLEOTIDE SEQUENCE</scope>
</reference>
<dbReference type="InterPro" id="IPR011008">
    <property type="entry name" value="Dimeric_a/b-barrel"/>
</dbReference>
<name>A0A098ECQ7_9ZZZZ</name>
<proteinExistence type="predicted"/>
<sequence length="118" mass="13879">MKSTFVEICIYEVKPDKIDEFESLIEKVAKHRLEFPGVIDVRYMKRTHRQADFNAVKNGKPAIRLTRTPKSVTYVLYWELDNEINHGKATKSGLEKFYKEFTRCLVTMPKIILGERIQ</sequence>
<evidence type="ECO:0000313" key="1">
    <source>
        <dbReference type="EMBL" id="CEG13798.1"/>
    </source>
</evidence>
<dbReference type="SUPFAM" id="SSF54909">
    <property type="entry name" value="Dimeric alpha+beta barrel"/>
    <property type="match status" value="1"/>
</dbReference>
<gene>
    <name evidence="1" type="ORF">MSIBF_A510003</name>
</gene>
<accession>A0A098ECQ7</accession>
<evidence type="ECO:0008006" key="2">
    <source>
        <dbReference type="Google" id="ProtNLM"/>
    </source>
</evidence>
<organism evidence="1">
    <name type="scientific">groundwater metagenome</name>
    <dbReference type="NCBI Taxonomy" id="717931"/>
    <lineage>
        <taxon>unclassified sequences</taxon>
        <taxon>metagenomes</taxon>
        <taxon>ecological metagenomes</taxon>
    </lineage>
</organism>